<comment type="caution">
    <text evidence="2">The sequence shown here is derived from an EMBL/GenBank/DDBJ whole genome shotgun (WGS) entry which is preliminary data.</text>
</comment>
<dbReference type="AlphaFoldDB" id="A0A932EQX3"/>
<proteinExistence type="predicted"/>
<reference evidence="2" key="1">
    <citation type="submission" date="2020-07" db="EMBL/GenBank/DDBJ databases">
        <title>Huge and variable diversity of episymbiotic CPR bacteria and DPANN archaea in groundwater ecosystems.</title>
        <authorList>
            <person name="He C.Y."/>
            <person name="Keren R."/>
            <person name="Whittaker M."/>
            <person name="Farag I.F."/>
            <person name="Doudna J."/>
            <person name="Cate J.H.D."/>
            <person name="Banfield J.F."/>
        </authorList>
    </citation>
    <scope>NUCLEOTIDE SEQUENCE</scope>
    <source>
        <strain evidence="2">NC_groundwater_580_Pr5_B-0.1um_64_19</strain>
    </source>
</reference>
<evidence type="ECO:0000313" key="2">
    <source>
        <dbReference type="EMBL" id="MBI2678280.1"/>
    </source>
</evidence>
<dbReference type="PANTHER" id="PTHR38075">
    <property type="entry name" value="DUF4139 DOMAIN-CONTAINING PROTEIN"/>
    <property type="match status" value="1"/>
</dbReference>
<feature type="chain" id="PRO_5037964737" description="DUF4139 domain-containing protein" evidence="1">
    <location>
        <begin position="22"/>
        <end position="514"/>
    </location>
</feature>
<name>A0A932EQX3_9BACT</name>
<evidence type="ECO:0000256" key="1">
    <source>
        <dbReference type="SAM" id="SignalP"/>
    </source>
</evidence>
<evidence type="ECO:0008006" key="4">
    <source>
        <dbReference type="Google" id="ProtNLM"/>
    </source>
</evidence>
<dbReference type="Proteomes" id="UP000779809">
    <property type="component" value="Unassembled WGS sequence"/>
</dbReference>
<dbReference type="EMBL" id="JACPNR010000006">
    <property type="protein sequence ID" value="MBI2678280.1"/>
    <property type="molecule type" value="Genomic_DNA"/>
</dbReference>
<organism evidence="2 3">
    <name type="scientific">Candidatus Korobacter versatilis</name>
    <dbReference type="NCBI Taxonomy" id="658062"/>
    <lineage>
        <taxon>Bacteria</taxon>
        <taxon>Pseudomonadati</taxon>
        <taxon>Acidobacteriota</taxon>
        <taxon>Terriglobia</taxon>
        <taxon>Terriglobales</taxon>
        <taxon>Candidatus Korobacteraceae</taxon>
        <taxon>Candidatus Korobacter</taxon>
    </lineage>
</organism>
<dbReference type="PANTHER" id="PTHR38075:SF1">
    <property type="entry name" value="DUF4139 DOMAIN-CONTAINING PROTEIN"/>
    <property type="match status" value="1"/>
</dbReference>
<accession>A0A932EQX3</accession>
<sequence>MRTKTSTIAAALLLLALAASAQEKPDSPGKGSAITIYNQNFALVRTVFPMELTAGVNRVRFADATAFLEPESVILRDLNGRTQLQVLEQNYRNDPITQELLLYMYEGKTIEFEMNRDGRLERVPCRIVRSGYVPHPTYNEYGQAYPGYGAGQPIIEVDGKLRFGLPGLPIFPNLGADTILHPTISWLLNTPSNAKLDAEVSYVTSGMSWAADYNIVAPVSGAAGASGADGAEKIDVFGSVTFTNRSGMRFDDAQIKLIAGDINKLPPGARPAAGARDDMRVMARAEMSMAPTVKEKSFDEYHMYSLARAVTLHDNETKQVEFVRGTGVNSKRIYVYDGAKLDRWYGYTMENARNDQGYGTESNPKVWVMQEFKNSKENGLGIALPKGKLRFYRRDDDGKLEFTGENWIDHTPVDELIRVYTGNAFDVVGERRRTDIKVNSSQDWLDESFEIKVRNHKKTPVTVRVVEHLYRWTNWTLTAKTTTFKKKDSQTIEFPVTIPPSGEAVITYTVHYSW</sequence>
<protein>
    <recommendedName>
        <fullName evidence="4">DUF4139 domain-containing protein</fullName>
    </recommendedName>
</protein>
<evidence type="ECO:0000313" key="3">
    <source>
        <dbReference type="Proteomes" id="UP000779809"/>
    </source>
</evidence>
<feature type="signal peptide" evidence="1">
    <location>
        <begin position="1"/>
        <end position="21"/>
    </location>
</feature>
<keyword evidence="1" id="KW-0732">Signal</keyword>
<gene>
    <name evidence="2" type="ORF">HYX28_05825</name>
</gene>